<dbReference type="Gene3D" id="3.40.630.30">
    <property type="match status" value="1"/>
</dbReference>
<feature type="domain" description="N-acetyltransferase" evidence="1">
    <location>
        <begin position="7"/>
        <end position="164"/>
    </location>
</feature>
<keyword evidence="3" id="KW-1185">Reference proteome</keyword>
<gene>
    <name evidence="2" type="ORF">KCG35_13170</name>
</gene>
<sequence>MIYTDRLVLKKVTLDDIDIFTEILSDPDLTRYLPKGESYTQEEIKNYVQQRCEHWQKGFGTYVVTAKQNPSEKIGYVGIETIATTHFRDIRYSIATPFAGQGIAFEAAKNCLDNYFADGIGEKVFGAAVSQNKASIRVMEKLGMQQEGNIKLYERDDMVYFSIK</sequence>
<comment type="caution">
    <text evidence="2">The sequence shown here is derived from an EMBL/GenBank/DDBJ whole genome shotgun (WGS) entry which is preliminary data.</text>
</comment>
<name>A0ABS5ZDH3_9GAMM</name>
<dbReference type="EMBL" id="JAGSOY010000029">
    <property type="protein sequence ID" value="MBU2712015.1"/>
    <property type="molecule type" value="Genomic_DNA"/>
</dbReference>
<dbReference type="PANTHER" id="PTHR43792">
    <property type="entry name" value="GNAT FAMILY, PUTATIVE (AFU_ORTHOLOGUE AFUA_3G00765)-RELATED-RELATED"/>
    <property type="match status" value="1"/>
</dbReference>
<evidence type="ECO:0000313" key="3">
    <source>
        <dbReference type="Proteomes" id="UP000690515"/>
    </source>
</evidence>
<dbReference type="Proteomes" id="UP000690515">
    <property type="component" value="Unassembled WGS sequence"/>
</dbReference>
<dbReference type="SUPFAM" id="SSF55729">
    <property type="entry name" value="Acyl-CoA N-acyltransferases (Nat)"/>
    <property type="match status" value="1"/>
</dbReference>
<dbReference type="PROSITE" id="PS51186">
    <property type="entry name" value="GNAT"/>
    <property type="match status" value="1"/>
</dbReference>
<dbReference type="PANTHER" id="PTHR43792:SF1">
    <property type="entry name" value="N-ACETYLTRANSFERASE DOMAIN-CONTAINING PROTEIN"/>
    <property type="match status" value="1"/>
</dbReference>
<evidence type="ECO:0000313" key="2">
    <source>
        <dbReference type="EMBL" id="MBU2712015.1"/>
    </source>
</evidence>
<reference evidence="2 3" key="1">
    <citation type="submission" date="2021-04" db="EMBL/GenBank/DDBJ databases">
        <authorList>
            <person name="Pira H."/>
            <person name="Risdian C."/>
            <person name="Wink J."/>
        </authorList>
    </citation>
    <scope>NUCLEOTIDE SEQUENCE [LARGE SCALE GENOMIC DNA]</scope>
    <source>
        <strain evidence="2 3">WH53</strain>
    </source>
</reference>
<organism evidence="2 3">
    <name type="scientific">Zooshikella harenae</name>
    <dbReference type="NCBI Taxonomy" id="2827238"/>
    <lineage>
        <taxon>Bacteria</taxon>
        <taxon>Pseudomonadati</taxon>
        <taxon>Pseudomonadota</taxon>
        <taxon>Gammaproteobacteria</taxon>
        <taxon>Oceanospirillales</taxon>
        <taxon>Zooshikellaceae</taxon>
        <taxon>Zooshikella</taxon>
    </lineage>
</organism>
<dbReference type="InterPro" id="IPR000182">
    <property type="entry name" value="GNAT_dom"/>
</dbReference>
<dbReference type="Pfam" id="PF13302">
    <property type="entry name" value="Acetyltransf_3"/>
    <property type="match status" value="1"/>
</dbReference>
<dbReference type="InterPro" id="IPR051531">
    <property type="entry name" value="N-acetyltransferase"/>
</dbReference>
<evidence type="ECO:0000259" key="1">
    <source>
        <dbReference type="PROSITE" id="PS51186"/>
    </source>
</evidence>
<proteinExistence type="predicted"/>
<dbReference type="InterPro" id="IPR016181">
    <property type="entry name" value="Acyl_CoA_acyltransferase"/>
</dbReference>
<dbReference type="RefSeq" id="WP_215820191.1">
    <property type="nucleotide sequence ID" value="NZ_JAGSOY010000029.1"/>
</dbReference>
<protein>
    <submittedName>
        <fullName evidence="2">GNAT family N-acetyltransferase</fullName>
    </submittedName>
</protein>
<accession>A0ABS5ZDH3</accession>